<keyword evidence="3" id="KW-0698">rRNA processing</keyword>
<evidence type="ECO:0000256" key="1">
    <source>
        <dbReference type="ARBA" id="ARBA00004123"/>
    </source>
</evidence>
<keyword evidence="4" id="KW-0271">Exosome</keyword>
<dbReference type="GO" id="GO:0000177">
    <property type="term" value="C:cytoplasmic exosome (RNase complex)"/>
    <property type="evidence" value="ECO:0007669"/>
    <property type="project" value="TreeGrafter"/>
</dbReference>
<dbReference type="SUPFAM" id="SSF55666">
    <property type="entry name" value="Ribonuclease PH domain 2-like"/>
    <property type="match status" value="1"/>
</dbReference>
<dbReference type="GO" id="GO:0034475">
    <property type="term" value="P:U4 snRNA 3'-end processing"/>
    <property type="evidence" value="ECO:0007669"/>
    <property type="project" value="TreeGrafter"/>
</dbReference>
<dbReference type="Pfam" id="PF03725">
    <property type="entry name" value="RNase_PH_C"/>
    <property type="match status" value="1"/>
</dbReference>
<evidence type="ECO:0000313" key="9">
    <source>
        <dbReference type="Proteomes" id="UP000279236"/>
    </source>
</evidence>
<reference evidence="8 9" key="1">
    <citation type="submission" date="2018-11" db="EMBL/GenBank/DDBJ databases">
        <title>Genome sequence of Apiotrichum porosum DSM 27194.</title>
        <authorList>
            <person name="Aliyu H."/>
            <person name="Gorte O."/>
            <person name="Ochsenreither K."/>
        </authorList>
    </citation>
    <scope>NUCLEOTIDE SEQUENCE [LARGE SCALE GENOMIC DNA]</scope>
    <source>
        <strain evidence="8 9">DSM 27194</strain>
    </source>
</reference>
<accession>A0A427YB46</accession>
<dbReference type="InterPro" id="IPR027408">
    <property type="entry name" value="PNPase/RNase_PH_dom_sf"/>
</dbReference>
<organism evidence="8 9">
    <name type="scientific">Apiotrichum porosum</name>
    <dbReference type="NCBI Taxonomy" id="105984"/>
    <lineage>
        <taxon>Eukaryota</taxon>
        <taxon>Fungi</taxon>
        <taxon>Dikarya</taxon>
        <taxon>Basidiomycota</taxon>
        <taxon>Agaricomycotina</taxon>
        <taxon>Tremellomycetes</taxon>
        <taxon>Trichosporonales</taxon>
        <taxon>Trichosporonaceae</taxon>
        <taxon>Apiotrichum</taxon>
    </lineage>
</organism>
<dbReference type="OrthoDB" id="27298at2759"/>
<evidence type="ECO:0000256" key="3">
    <source>
        <dbReference type="ARBA" id="ARBA00022552"/>
    </source>
</evidence>
<gene>
    <name evidence="8" type="primary">RRP46</name>
    <name evidence="8" type="ORF">EHS24_000717</name>
</gene>
<dbReference type="InterPro" id="IPR001247">
    <property type="entry name" value="ExoRNase_PH_dom1"/>
</dbReference>
<evidence type="ECO:0000256" key="2">
    <source>
        <dbReference type="ARBA" id="ARBA00006678"/>
    </source>
</evidence>
<dbReference type="InterPro" id="IPR020568">
    <property type="entry name" value="Ribosomal_Su5_D2-typ_SF"/>
</dbReference>
<dbReference type="SUPFAM" id="SSF54211">
    <property type="entry name" value="Ribosomal protein S5 domain 2-like"/>
    <property type="match status" value="1"/>
</dbReference>
<dbReference type="STRING" id="105984.A0A427YB46"/>
<evidence type="ECO:0000313" key="8">
    <source>
        <dbReference type="EMBL" id="RSH88187.1"/>
    </source>
</evidence>
<keyword evidence="5" id="KW-0539">Nucleus</keyword>
<dbReference type="InterPro" id="IPR050080">
    <property type="entry name" value="RNase_PH"/>
</dbReference>
<dbReference type="GO" id="GO:0016075">
    <property type="term" value="P:rRNA catabolic process"/>
    <property type="evidence" value="ECO:0007669"/>
    <property type="project" value="TreeGrafter"/>
</dbReference>
<dbReference type="GO" id="GO:0000176">
    <property type="term" value="C:nuclear exosome (RNase complex)"/>
    <property type="evidence" value="ECO:0007669"/>
    <property type="project" value="TreeGrafter"/>
</dbReference>
<proteinExistence type="inferred from homology"/>
<dbReference type="GO" id="GO:0006364">
    <property type="term" value="P:rRNA processing"/>
    <property type="evidence" value="ECO:0007669"/>
    <property type="project" value="UniProtKB-KW"/>
</dbReference>
<dbReference type="InterPro" id="IPR036345">
    <property type="entry name" value="ExoRNase_PH_dom2_sf"/>
</dbReference>
<dbReference type="GO" id="GO:0071028">
    <property type="term" value="P:nuclear mRNA surveillance"/>
    <property type="evidence" value="ECO:0007669"/>
    <property type="project" value="TreeGrafter"/>
</dbReference>
<evidence type="ECO:0000256" key="5">
    <source>
        <dbReference type="ARBA" id="ARBA00023242"/>
    </source>
</evidence>
<dbReference type="Gene3D" id="3.30.230.70">
    <property type="entry name" value="GHMP Kinase, N-terminal domain"/>
    <property type="match status" value="1"/>
</dbReference>
<name>A0A427YB46_9TREE</name>
<comment type="caution">
    <text evidence="8">The sequence shown here is derived from an EMBL/GenBank/DDBJ whole genome shotgun (WGS) entry which is preliminary data.</text>
</comment>
<dbReference type="GeneID" id="39585260"/>
<evidence type="ECO:0000259" key="6">
    <source>
        <dbReference type="Pfam" id="PF01138"/>
    </source>
</evidence>
<dbReference type="PANTHER" id="PTHR11953:SF1">
    <property type="entry name" value="EXOSOME COMPLEX COMPONENT RRP46"/>
    <property type="match status" value="1"/>
</dbReference>
<dbReference type="AlphaFoldDB" id="A0A427YB46"/>
<dbReference type="GO" id="GO:0005730">
    <property type="term" value="C:nucleolus"/>
    <property type="evidence" value="ECO:0007669"/>
    <property type="project" value="TreeGrafter"/>
</dbReference>
<dbReference type="InterPro" id="IPR015847">
    <property type="entry name" value="ExoRNase_PH_dom2"/>
</dbReference>
<protein>
    <submittedName>
        <fullName evidence="8">Exosome non-catalytic core subunit rrp46</fullName>
    </submittedName>
</protein>
<dbReference type="Proteomes" id="UP000279236">
    <property type="component" value="Unassembled WGS sequence"/>
</dbReference>
<dbReference type="EMBL" id="RSCE01000001">
    <property type="protein sequence ID" value="RSH88187.1"/>
    <property type="molecule type" value="Genomic_DNA"/>
</dbReference>
<comment type="similarity">
    <text evidence="2">Belongs to the RNase PH family.</text>
</comment>
<dbReference type="GO" id="GO:0071051">
    <property type="term" value="P:poly(A)-dependent snoRNA 3'-end processing"/>
    <property type="evidence" value="ECO:0007669"/>
    <property type="project" value="TreeGrafter"/>
</dbReference>
<dbReference type="GO" id="GO:0003723">
    <property type="term" value="F:RNA binding"/>
    <property type="evidence" value="ECO:0007669"/>
    <property type="project" value="TreeGrafter"/>
</dbReference>
<comment type="subcellular location">
    <subcellularLocation>
        <location evidence="1">Nucleus</location>
    </subcellularLocation>
</comment>
<evidence type="ECO:0000259" key="7">
    <source>
        <dbReference type="Pfam" id="PF03725"/>
    </source>
</evidence>
<dbReference type="Pfam" id="PF01138">
    <property type="entry name" value="RNase_PH"/>
    <property type="match status" value="1"/>
</dbReference>
<dbReference type="PANTHER" id="PTHR11953">
    <property type="entry name" value="EXOSOME COMPLEX COMPONENT"/>
    <property type="match status" value="1"/>
</dbReference>
<feature type="domain" description="Exoribonuclease phosphorolytic" evidence="7">
    <location>
        <begin position="173"/>
        <end position="201"/>
    </location>
</feature>
<feature type="domain" description="Exoribonuclease phosphorolytic" evidence="6">
    <location>
        <begin position="11"/>
        <end position="166"/>
    </location>
</feature>
<dbReference type="RefSeq" id="XP_028480395.1">
    <property type="nucleotide sequence ID" value="XM_028616538.1"/>
</dbReference>
<keyword evidence="9" id="KW-1185">Reference proteome</keyword>
<evidence type="ECO:0000256" key="4">
    <source>
        <dbReference type="ARBA" id="ARBA00022835"/>
    </source>
</evidence>
<sequence length="274" mass="29007">MGRTDGRRSGELRPLHVTLGELDRADGSGRFAFGPVAALASFTGPIEVRLRDERVDRATLEVVHRPLEGVGSTASRALVTTLEAVFAPLLQLNAFPRSLCQIVVQSLSPAPPAWPKRVDTDESHAASWPPSAFPAVETDAAPLGGSTFGSRAAAINAATLASLHAGSNGLRAVPLAVAIALVDDHTLVDPTAEEEAAARARFGFGWAFGTGISGAGVRDSMDDGEVETELVWAEAEGEFTRDEFNDARDESLAAAREILDFAKDELEAFFASRQ</sequence>